<dbReference type="NCBIfam" id="TIGR01543">
    <property type="entry name" value="proheadase_HK97"/>
    <property type="match status" value="1"/>
</dbReference>
<evidence type="ECO:0000313" key="5">
    <source>
        <dbReference type="EMBL" id="CAI26501.1"/>
    </source>
</evidence>
<evidence type="ECO:0000256" key="1">
    <source>
        <dbReference type="ARBA" id="ARBA00022612"/>
    </source>
</evidence>
<dbReference type="Pfam" id="PF04586">
    <property type="entry name" value="Peptidase_S78"/>
    <property type="match status" value="1"/>
</dbReference>
<dbReference type="Proteomes" id="UP000001021">
    <property type="component" value="Chromosome"/>
</dbReference>
<dbReference type="AlphaFoldDB" id="A0A0H3M047"/>
<keyword evidence="3" id="KW-0378">Hydrolase</keyword>
<dbReference type="GO" id="GO:0008233">
    <property type="term" value="F:peptidase activity"/>
    <property type="evidence" value="ECO:0007669"/>
    <property type="project" value="UniProtKB-KW"/>
</dbReference>
<evidence type="ECO:0000313" key="6">
    <source>
        <dbReference type="Proteomes" id="UP000001021"/>
    </source>
</evidence>
<dbReference type="HOGENOM" id="CLU_073043_2_1_5"/>
<keyword evidence="1" id="KW-1188">Viral release from host cell</keyword>
<dbReference type="EMBL" id="CR925678">
    <property type="protein sequence ID" value="CAI26501.1"/>
    <property type="molecule type" value="Genomic_DNA"/>
</dbReference>
<evidence type="ECO:0000259" key="4">
    <source>
        <dbReference type="Pfam" id="PF04586"/>
    </source>
</evidence>
<dbReference type="eggNOG" id="COG3740">
    <property type="taxonomic scope" value="Bacteria"/>
</dbReference>
<dbReference type="GO" id="GO:0006508">
    <property type="term" value="P:proteolysis"/>
    <property type="evidence" value="ECO:0007669"/>
    <property type="project" value="UniProtKB-KW"/>
</dbReference>
<dbReference type="KEGG" id="erw:ERWE_CDS_00070"/>
<accession>A0A0H3M047</accession>
<organism evidence="5 6">
    <name type="scientific">Ehrlichia ruminantium (strain Welgevonden)</name>
    <dbReference type="NCBI Taxonomy" id="254945"/>
    <lineage>
        <taxon>Bacteria</taxon>
        <taxon>Pseudomonadati</taxon>
        <taxon>Pseudomonadota</taxon>
        <taxon>Alphaproteobacteria</taxon>
        <taxon>Rickettsiales</taxon>
        <taxon>Anaplasmataceae</taxon>
        <taxon>Ehrlichia</taxon>
    </lineage>
</organism>
<dbReference type="SUPFAM" id="SSF50789">
    <property type="entry name" value="Herpes virus serine proteinase, assemblin"/>
    <property type="match status" value="1"/>
</dbReference>
<dbReference type="KEGG" id="eru:Erum0200"/>
<keyword evidence="6" id="KW-1185">Reference proteome</keyword>
<dbReference type="GeneID" id="33058417"/>
<feature type="domain" description="Prohead serine protease" evidence="4">
    <location>
        <begin position="18"/>
        <end position="148"/>
    </location>
</feature>
<gene>
    <name evidence="5" type="ordered locus">ERWE_CDS_00070</name>
</gene>
<dbReference type="InterPro" id="IPR006433">
    <property type="entry name" value="Prohead_protease"/>
</dbReference>
<dbReference type="InterPro" id="IPR054613">
    <property type="entry name" value="Peptidase_S78_dom"/>
</dbReference>
<sequence length="178" mass="20136">MQQKTCNLFLSNKNIKNCGIFSGYASVFNVVDRQKDIIIPGAFSSTIKDFHRIKLLWQHNSTEPIGNIISMSEDHIGLYVKANLLLDLQKGKEAYLMLKNGIINALSIGYQAVDYNTDFKTGIRTLKKISLWEISLVTFPANTQSKVIDVKNIQKNPITSYFIKAKSVLDNLKSMIDF</sequence>
<proteinExistence type="predicted"/>
<evidence type="ECO:0000256" key="3">
    <source>
        <dbReference type="ARBA" id="ARBA00022801"/>
    </source>
</evidence>
<evidence type="ECO:0000256" key="2">
    <source>
        <dbReference type="ARBA" id="ARBA00022670"/>
    </source>
</evidence>
<keyword evidence="2" id="KW-0645">Protease</keyword>
<dbReference type="RefSeq" id="WP_011154703.1">
    <property type="nucleotide sequence ID" value="NC_005295.2"/>
</dbReference>
<reference evidence="5 6" key="1">
    <citation type="journal article" date="2006" name="J. Bacteriol.">
        <title>Comparative genomic analysis of three strains of Ehrlichia ruminantium reveals an active process of genome size plasticity.</title>
        <authorList>
            <person name="Frutos R."/>
            <person name="Viari A."/>
            <person name="Ferraz C."/>
            <person name="Morgat A."/>
            <person name="Eychenie S."/>
            <person name="Kandassami Y."/>
            <person name="Chantal I."/>
            <person name="Bensaid A."/>
            <person name="Coissac E."/>
            <person name="Vachiery N."/>
            <person name="Demaille J."/>
            <person name="Martinez D."/>
        </authorList>
    </citation>
    <scope>NUCLEOTIDE SEQUENCE [LARGE SCALE GENOMIC DNA]</scope>
    <source>
        <strain evidence="5 6">Welgevonden</strain>
    </source>
</reference>
<protein>
    <recommendedName>
        <fullName evidence="4">Prohead serine protease domain-containing protein</fullName>
    </recommendedName>
</protein>
<name>A0A0H3M047_EHRRW</name>